<reference evidence="1 2" key="1">
    <citation type="submission" date="2024-12" db="EMBL/GenBank/DDBJ databases">
        <authorList>
            <person name="Hu S."/>
        </authorList>
    </citation>
    <scope>NUCLEOTIDE SEQUENCE [LARGE SCALE GENOMIC DNA]</scope>
    <source>
        <strain evidence="1 2">P-25</strain>
    </source>
</reference>
<comment type="caution">
    <text evidence="1">The sequence shown here is derived from an EMBL/GenBank/DDBJ whole genome shotgun (WGS) entry which is preliminary data.</text>
</comment>
<evidence type="ECO:0000313" key="1">
    <source>
        <dbReference type="EMBL" id="MFN0292547.1"/>
    </source>
</evidence>
<name>A0ABW9JJG5_9SPHI</name>
<keyword evidence="2" id="KW-1185">Reference proteome</keyword>
<dbReference type="EMBL" id="SRMP02000026">
    <property type="protein sequence ID" value="MFN0292547.1"/>
    <property type="molecule type" value="Genomic_DNA"/>
</dbReference>
<protein>
    <submittedName>
        <fullName evidence="1">Uncharacterized protein</fullName>
    </submittedName>
</protein>
<dbReference type="Proteomes" id="UP001517367">
    <property type="component" value="Unassembled WGS sequence"/>
</dbReference>
<proteinExistence type="predicted"/>
<accession>A0ABW9JJG5</accession>
<evidence type="ECO:0000313" key="2">
    <source>
        <dbReference type="Proteomes" id="UP001517367"/>
    </source>
</evidence>
<sequence length="190" mass="20866">MAKSTNNVVMKGASGTIGKMLVFRTNAADKTIIARRPKPSSKPLSANQLEVRDRFTEAAQYAKAAISNPLLKEEYQAKAKPGQSAYNIAFADYLKAPQLRKVMVENYNGQIGDLLFFRVIDNFKLQSVYLKIFDNDNNLIEEGPATPVDNGLDWQYTASSVNANVVGTNLEITAKDTPGNVVTFNNIISS</sequence>
<organism evidence="1 2">
    <name type="scientific">Pedobacter helvus</name>
    <dbReference type="NCBI Taxonomy" id="2563444"/>
    <lineage>
        <taxon>Bacteria</taxon>
        <taxon>Pseudomonadati</taxon>
        <taxon>Bacteroidota</taxon>
        <taxon>Sphingobacteriia</taxon>
        <taxon>Sphingobacteriales</taxon>
        <taxon>Sphingobacteriaceae</taxon>
        <taxon>Pedobacter</taxon>
    </lineage>
</organism>
<dbReference type="RefSeq" id="WP_138731127.1">
    <property type="nucleotide sequence ID" value="NZ_SRMP02000026.1"/>
</dbReference>
<gene>
    <name evidence="1" type="ORF">E5L68_014170</name>
</gene>